<accession>A0A0B7B922</accession>
<evidence type="ECO:0000313" key="1">
    <source>
        <dbReference type="EMBL" id="CEK89508.1"/>
    </source>
</evidence>
<dbReference type="AlphaFoldDB" id="A0A0B7B922"/>
<sequence length="54" mass="6350">QPRIIYTFIINIFVLDKLLHSPAFTQLVDTSTECYQPRCRQQIDKLSKENISSH</sequence>
<organism evidence="1">
    <name type="scientific">Arion vulgaris</name>
    <dbReference type="NCBI Taxonomy" id="1028688"/>
    <lineage>
        <taxon>Eukaryota</taxon>
        <taxon>Metazoa</taxon>
        <taxon>Spiralia</taxon>
        <taxon>Lophotrochozoa</taxon>
        <taxon>Mollusca</taxon>
        <taxon>Gastropoda</taxon>
        <taxon>Heterobranchia</taxon>
        <taxon>Euthyneura</taxon>
        <taxon>Panpulmonata</taxon>
        <taxon>Eupulmonata</taxon>
        <taxon>Stylommatophora</taxon>
        <taxon>Helicina</taxon>
        <taxon>Arionoidea</taxon>
        <taxon>Arionidae</taxon>
        <taxon>Arion</taxon>
    </lineage>
</organism>
<feature type="non-terminal residue" evidence="1">
    <location>
        <position position="1"/>
    </location>
</feature>
<protein>
    <submittedName>
        <fullName evidence="1">Uncharacterized protein</fullName>
    </submittedName>
</protein>
<reference evidence="1" key="1">
    <citation type="submission" date="2014-12" db="EMBL/GenBank/DDBJ databases">
        <title>Insight into the proteome of Arion vulgaris.</title>
        <authorList>
            <person name="Aradska J."/>
            <person name="Bulat T."/>
            <person name="Smidak R."/>
            <person name="Sarate P."/>
            <person name="Gangsoo J."/>
            <person name="Sialana F."/>
            <person name="Bilban M."/>
            <person name="Lubec G."/>
        </authorList>
    </citation>
    <scope>NUCLEOTIDE SEQUENCE</scope>
    <source>
        <tissue evidence="1">Skin</tissue>
    </source>
</reference>
<name>A0A0B7B922_9EUPU</name>
<dbReference type="EMBL" id="HACG01042643">
    <property type="protein sequence ID" value="CEK89508.1"/>
    <property type="molecule type" value="Transcribed_RNA"/>
</dbReference>
<gene>
    <name evidence="1" type="primary">ORF171363</name>
</gene>
<proteinExistence type="predicted"/>